<dbReference type="PROSITE" id="PS51419">
    <property type="entry name" value="RAB"/>
    <property type="match status" value="1"/>
</dbReference>
<dbReference type="SMART" id="SM00175">
    <property type="entry name" value="RAB"/>
    <property type="match status" value="1"/>
</dbReference>
<dbReference type="FunFam" id="3.40.50.300:FF:000586">
    <property type="entry name" value="Rab family GTPase"/>
    <property type="match status" value="1"/>
</dbReference>
<keyword evidence="3" id="KW-0547">Nucleotide-binding</keyword>
<dbReference type="EMBL" id="DS113308">
    <property type="protein sequence ID" value="EAY12048.1"/>
    <property type="molecule type" value="Genomic_DNA"/>
</dbReference>
<dbReference type="InterPro" id="IPR005225">
    <property type="entry name" value="Small_GTP-bd"/>
</dbReference>
<dbReference type="AlphaFoldDB" id="A0A8U0WPB8"/>
<dbReference type="SMART" id="SM00176">
    <property type="entry name" value="RAN"/>
    <property type="match status" value="1"/>
</dbReference>
<protein>
    <submittedName>
        <fullName evidence="6">Ras family protein</fullName>
    </submittedName>
</protein>
<dbReference type="OrthoDB" id="9989112at2759"/>
<reference evidence="6" key="1">
    <citation type="submission" date="2006-10" db="EMBL/GenBank/DDBJ databases">
        <authorList>
            <person name="Amadeo P."/>
            <person name="Zhao Q."/>
            <person name="Wortman J."/>
            <person name="Fraser-Liggett C."/>
            <person name="Carlton J."/>
        </authorList>
    </citation>
    <scope>NUCLEOTIDE SEQUENCE</scope>
    <source>
        <strain evidence="6">G3</strain>
    </source>
</reference>
<dbReference type="CDD" id="cd00154">
    <property type="entry name" value="Rab"/>
    <property type="match status" value="1"/>
</dbReference>
<dbReference type="InterPro" id="IPR050209">
    <property type="entry name" value="Rab_GTPases_membrane_traffic"/>
</dbReference>
<keyword evidence="4" id="KW-0472">Membrane</keyword>
<dbReference type="PROSITE" id="PS51417">
    <property type="entry name" value="ARF"/>
    <property type="match status" value="1"/>
</dbReference>
<feature type="compositionally biased region" description="Polar residues" evidence="5">
    <location>
        <begin position="197"/>
        <end position="206"/>
    </location>
</feature>
<dbReference type="RefSeq" id="XP_001324271.1">
    <property type="nucleotide sequence ID" value="XM_001324236.1"/>
</dbReference>
<dbReference type="Gene3D" id="3.40.50.300">
    <property type="entry name" value="P-loop containing nucleotide triphosphate hydrolases"/>
    <property type="match status" value="1"/>
</dbReference>
<feature type="region of interest" description="Disordered" evidence="5">
    <location>
        <begin position="184"/>
        <end position="206"/>
    </location>
</feature>
<dbReference type="OMA" id="DMWEKRH"/>
<gene>
    <name evidence="6" type="ORF">TVAG_038950</name>
</gene>
<evidence type="ECO:0000313" key="6">
    <source>
        <dbReference type="EMBL" id="EAY12048.1"/>
    </source>
</evidence>
<dbReference type="NCBIfam" id="TIGR00231">
    <property type="entry name" value="small_GTP"/>
    <property type="match status" value="1"/>
</dbReference>
<dbReference type="SMART" id="SM00173">
    <property type="entry name" value="RAS"/>
    <property type="match status" value="1"/>
</dbReference>
<evidence type="ECO:0000313" key="7">
    <source>
        <dbReference type="Proteomes" id="UP000001542"/>
    </source>
</evidence>
<dbReference type="InterPro" id="IPR027417">
    <property type="entry name" value="P-loop_NTPase"/>
</dbReference>
<evidence type="ECO:0000256" key="5">
    <source>
        <dbReference type="SAM" id="MobiDB-lite"/>
    </source>
</evidence>
<sequence length="206" mass="22527">MKSTISQSFKIVVVGSSGVGKTAIVQRLIDGTFREEGQSTVGVEFKSFICPLEDQSVKLQIWDTAGQERFKSVSKAYFRNAVGAILVYDITNETSFEELSTWLNDLQALCNPNAYILLVGNKGDLESQRQVGVQQAKDFAEQHKLEYIETSALSGQNVSESFTRLAYGVATRVNNGQIQITSGAQKASPFKVDEPPKQQQSSGGCC</sequence>
<evidence type="ECO:0000256" key="1">
    <source>
        <dbReference type="ARBA" id="ARBA00004308"/>
    </source>
</evidence>
<dbReference type="InterPro" id="IPR001806">
    <property type="entry name" value="Small_GTPase"/>
</dbReference>
<dbReference type="SMR" id="A0A8U0WPB8"/>
<dbReference type="PROSITE" id="PS51421">
    <property type="entry name" value="RAS"/>
    <property type="match status" value="1"/>
</dbReference>
<evidence type="ECO:0000256" key="2">
    <source>
        <dbReference type="ARBA" id="ARBA00006270"/>
    </source>
</evidence>
<comment type="subcellular location">
    <subcellularLocation>
        <location evidence="1">Endomembrane system</location>
    </subcellularLocation>
</comment>
<dbReference type="KEGG" id="tva:4770047"/>
<dbReference type="GO" id="GO:0003924">
    <property type="term" value="F:GTPase activity"/>
    <property type="evidence" value="ECO:0000318"/>
    <property type="project" value="GO_Central"/>
</dbReference>
<reference evidence="6" key="2">
    <citation type="journal article" date="2007" name="Science">
        <title>Draft genome sequence of the sexually transmitted pathogen Trichomonas vaginalis.</title>
        <authorList>
            <person name="Carlton J.M."/>
            <person name="Hirt R.P."/>
            <person name="Silva J.C."/>
            <person name="Delcher A.L."/>
            <person name="Schatz M."/>
            <person name="Zhao Q."/>
            <person name="Wortman J.R."/>
            <person name="Bidwell S.L."/>
            <person name="Alsmark U.C.M."/>
            <person name="Besteiro S."/>
            <person name="Sicheritz-Ponten T."/>
            <person name="Noel C.J."/>
            <person name="Dacks J.B."/>
            <person name="Foster P.G."/>
            <person name="Simillion C."/>
            <person name="Van de Peer Y."/>
            <person name="Miranda-Saavedra D."/>
            <person name="Barton G.J."/>
            <person name="Westrop G.D."/>
            <person name="Mueller S."/>
            <person name="Dessi D."/>
            <person name="Fiori P.L."/>
            <person name="Ren Q."/>
            <person name="Paulsen I."/>
            <person name="Zhang H."/>
            <person name="Bastida-Corcuera F.D."/>
            <person name="Simoes-Barbosa A."/>
            <person name="Brown M.T."/>
            <person name="Hayes R.D."/>
            <person name="Mukherjee M."/>
            <person name="Okumura C.Y."/>
            <person name="Schneider R."/>
            <person name="Smith A.J."/>
            <person name="Vanacova S."/>
            <person name="Villalvazo M."/>
            <person name="Haas B.J."/>
            <person name="Pertea M."/>
            <person name="Feldblyum T.V."/>
            <person name="Utterback T.R."/>
            <person name="Shu C.L."/>
            <person name="Osoegawa K."/>
            <person name="de Jong P.J."/>
            <person name="Hrdy I."/>
            <person name="Horvathova L."/>
            <person name="Zubacova Z."/>
            <person name="Dolezal P."/>
            <person name="Malik S.B."/>
            <person name="Logsdon J.M. Jr."/>
            <person name="Henze K."/>
            <person name="Gupta A."/>
            <person name="Wang C.C."/>
            <person name="Dunne R.L."/>
            <person name="Upcroft J.A."/>
            <person name="Upcroft P."/>
            <person name="White O."/>
            <person name="Salzberg S.L."/>
            <person name="Tang P."/>
            <person name="Chiu C.-H."/>
            <person name="Lee Y.-S."/>
            <person name="Embley T.M."/>
            <person name="Coombs G.H."/>
            <person name="Mottram J.C."/>
            <person name="Tachezy J."/>
            <person name="Fraser-Liggett C.M."/>
            <person name="Johnson P.J."/>
        </authorList>
    </citation>
    <scope>NUCLEOTIDE SEQUENCE [LARGE SCALE GENOMIC DNA]</scope>
    <source>
        <strain evidence="6">G3</strain>
    </source>
</reference>
<dbReference type="GO" id="GO:0005525">
    <property type="term" value="F:GTP binding"/>
    <property type="evidence" value="ECO:0007669"/>
    <property type="project" value="InterPro"/>
</dbReference>
<dbReference type="GO" id="GO:0006887">
    <property type="term" value="P:exocytosis"/>
    <property type="evidence" value="ECO:0000318"/>
    <property type="project" value="GO_Central"/>
</dbReference>
<dbReference type="Proteomes" id="UP000001542">
    <property type="component" value="Unassembled WGS sequence"/>
</dbReference>
<keyword evidence="7" id="KW-1185">Reference proteome</keyword>
<dbReference type="PROSITE" id="PS51420">
    <property type="entry name" value="RHO"/>
    <property type="match status" value="1"/>
</dbReference>
<organism evidence="6 7">
    <name type="scientific">Trichomonas vaginalis (strain ATCC PRA-98 / G3)</name>
    <dbReference type="NCBI Taxonomy" id="412133"/>
    <lineage>
        <taxon>Eukaryota</taxon>
        <taxon>Metamonada</taxon>
        <taxon>Parabasalia</taxon>
        <taxon>Trichomonadida</taxon>
        <taxon>Trichomonadidae</taxon>
        <taxon>Trichomonas</taxon>
    </lineage>
</organism>
<dbReference type="SUPFAM" id="SSF52540">
    <property type="entry name" value="P-loop containing nucleoside triphosphate hydrolases"/>
    <property type="match status" value="1"/>
</dbReference>
<dbReference type="SMART" id="SM00174">
    <property type="entry name" value="RHO"/>
    <property type="match status" value="1"/>
</dbReference>
<dbReference type="PANTHER" id="PTHR47979">
    <property type="entry name" value="DRAB11-RELATED"/>
    <property type="match status" value="1"/>
</dbReference>
<dbReference type="VEuPathDB" id="TrichDB:TVAGG3_0240190"/>
<dbReference type="GO" id="GO:0016020">
    <property type="term" value="C:membrane"/>
    <property type="evidence" value="ECO:0000318"/>
    <property type="project" value="GO_Central"/>
</dbReference>
<comment type="similarity">
    <text evidence="2">Belongs to the small GTPase superfamily. Rab family.</text>
</comment>
<name>A0A8U0WPB8_TRIV3</name>
<evidence type="ECO:0000256" key="3">
    <source>
        <dbReference type="ARBA" id="ARBA00022741"/>
    </source>
</evidence>
<accession>A0A8U0WPB8</accession>
<dbReference type="PRINTS" id="PR00449">
    <property type="entry name" value="RASTRNSFRMNG"/>
</dbReference>
<proteinExistence type="inferred from homology"/>
<dbReference type="GO" id="GO:0012505">
    <property type="term" value="C:endomembrane system"/>
    <property type="evidence" value="ECO:0007669"/>
    <property type="project" value="UniProtKB-SubCell"/>
</dbReference>
<evidence type="ECO:0000256" key="4">
    <source>
        <dbReference type="ARBA" id="ARBA00023136"/>
    </source>
</evidence>
<dbReference type="Pfam" id="PF00071">
    <property type="entry name" value="Ras"/>
    <property type="match status" value="1"/>
</dbReference>